<dbReference type="Proteomes" id="UP000479710">
    <property type="component" value="Unassembled WGS sequence"/>
</dbReference>
<keyword evidence="2" id="KW-1185">Reference proteome</keyword>
<name>A0A6G1FGR7_9ORYZ</name>
<reference evidence="1 2" key="1">
    <citation type="submission" date="2019-11" db="EMBL/GenBank/DDBJ databases">
        <title>Whole genome sequence of Oryza granulata.</title>
        <authorList>
            <person name="Li W."/>
        </authorList>
    </citation>
    <scope>NUCLEOTIDE SEQUENCE [LARGE SCALE GENOMIC DNA]</scope>
    <source>
        <strain evidence="2">cv. Menghai</strain>
        <tissue evidence="1">Leaf</tissue>
    </source>
</reference>
<dbReference type="EMBL" id="SPHZ02000001">
    <property type="protein sequence ID" value="KAF0936061.1"/>
    <property type="molecule type" value="Genomic_DNA"/>
</dbReference>
<proteinExistence type="predicted"/>
<comment type="caution">
    <text evidence="1">The sequence shown here is derived from an EMBL/GenBank/DDBJ whole genome shotgun (WGS) entry which is preliminary data.</text>
</comment>
<protein>
    <submittedName>
        <fullName evidence="1">Uncharacterized protein</fullName>
    </submittedName>
</protein>
<sequence length="124" mass="12947">MVGWLGVAHARWSGAIEVRSAVDRAKGEEAALAWCGGDPVWRSLGLARLSGASRRGGGKHTWSTVQLGGQVARVLGAGRELLVGPWLSAGLASWPGRQDGEADFMAWVGGLAGVWAILAEVTLM</sequence>
<evidence type="ECO:0000313" key="2">
    <source>
        <dbReference type="Proteomes" id="UP000479710"/>
    </source>
</evidence>
<gene>
    <name evidence="1" type="ORF">E2562_038416</name>
</gene>
<accession>A0A6G1FGR7</accession>
<evidence type="ECO:0000313" key="1">
    <source>
        <dbReference type="EMBL" id="KAF0936061.1"/>
    </source>
</evidence>
<dbReference type="AlphaFoldDB" id="A0A6G1FGR7"/>
<organism evidence="1 2">
    <name type="scientific">Oryza meyeriana var. granulata</name>
    <dbReference type="NCBI Taxonomy" id="110450"/>
    <lineage>
        <taxon>Eukaryota</taxon>
        <taxon>Viridiplantae</taxon>
        <taxon>Streptophyta</taxon>
        <taxon>Embryophyta</taxon>
        <taxon>Tracheophyta</taxon>
        <taxon>Spermatophyta</taxon>
        <taxon>Magnoliopsida</taxon>
        <taxon>Liliopsida</taxon>
        <taxon>Poales</taxon>
        <taxon>Poaceae</taxon>
        <taxon>BOP clade</taxon>
        <taxon>Oryzoideae</taxon>
        <taxon>Oryzeae</taxon>
        <taxon>Oryzinae</taxon>
        <taxon>Oryza</taxon>
        <taxon>Oryza meyeriana</taxon>
    </lineage>
</organism>